<gene>
    <name evidence="1" type="ORF">K4G66_18475</name>
</gene>
<accession>A0AA49GKR5</accession>
<reference evidence="1" key="2">
    <citation type="journal article" date="2024" name="Antonie Van Leeuwenhoek">
        <title>Roseihalotalea indica gen. nov., sp. nov., a halophilic Bacteroidetes from mesopelagic Southwest Indian Ocean with higher carbohydrate metabolic potential.</title>
        <authorList>
            <person name="Chen B."/>
            <person name="Zhang M."/>
            <person name="Lin D."/>
            <person name="Ye J."/>
            <person name="Tang K."/>
        </authorList>
    </citation>
    <scope>NUCLEOTIDE SEQUENCE</scope>
    <source>
        <strain evidence="1">TK19036</strain>
    </source>
</reference>
<name>A0AA49GKR5_9BACT</name>
<protein>
    <submittedName>
        <fullName evidence="1">Exportin family protein</fullName>
    </submittedName>
</protein>
<proteinExistence type="predicted"/>
<evidence type="ECO:0000313" key="1">
    <source>
        <dbReference type="EMBL" id="WKN34365.1"/>
    </source>
</evidence>
<dbReference type="AlphaFoldDB" id="A0AA49GKR5"/>
<reference evidence="1" key="1">
    <citation type="journal article" date="2023" name="Comput. Struct. Biotechnol. J.">
        <title>Discovery of a novel marine Bacteroidetes with a rich repertoire of carbohydrate-active enzymes.</title>
        <authorList>
            <person name="Chen B."/>
            <person name="Liu G."/>
            <person name="Chen Q."/>
            <person name="Wang H."/>
            <person name="Liu L."/>
            <person name="Tang K."/>
        </authorList>
    </citation>
    <scope>NUCLEOTIDE SEQUENCE</scope>
    <source>
        <strain evidence="1">TK19036</strain>
    </source>
</reference>
<organism evidence="1">
    <name type="scientific">Roseihalotalea indica</name>
    <dbReference type="NCBI Taxonomy" id="2867963"/>
    <lineage>
        <taxon>Bacteria</taxon>
        <taxon>Pseudomonadati</taxon>
        <taxon>Bacteroidota</taxon>
        <taxon>Cytophagia</taxon>
        <taxon>Cytophagales</taxon>
        <taxon>Catalimonadaceae</taxon>
        <taxon>Roseihalotalea</taxon>
    </lineage>
</organism>
<sequence length="123" mass="14764">MKSVKQQLAEFRELEKRKQDYASYIVRREQTSADAPLIVTNPQRALEIAAMRKNAEEERGAEAKFQHEQKVMLRRIPEEESAGRSRFALWQQRREELKNALRSSMQKEPWQGIKWYSEKERER</sequence>
<dbReference type="EMBL" id="CP120682">
    <property type="protein sequence ID" value="WKN34365.1"/>
    <property type="molecule type" value="Genomic_DNA"/>
</dbReference>